<organism evidence="2 3">
    <name type="scientific">Tepiditoga spiralis</name>
    <dbReference type="NCBI Taxonomy" id="2108365"/>
    <lineage>
        <taxon>Bacteria</taxon>
        <taxon>Thermotogati</taxon>
        <taxon>Thermotogota</taxon>
        <taxon>Thermotogae</taxon>
        <taxon>Petrotogales</taxon>
        <taxon>Petrotogaceae</taxon>
        <taxon>Tepiditoga</taxon>
    </lineage>
</organism>
<evidence type="ECO:0000256" key="1">
    <source>
        <dbReference type="SAM" id="Phobius"/>
    </source>
</evidence>
<dbReference type="InterPro" id="IPR009558">
    <property type="entry name" value="DUF1175"/>
</dbReference>
<dbReference type="Pfam" id="PF06672">
    <property type="entry name" value="DUF1175"/>
    <property type="match status" value="1"/>
</dbReference>
<accession>A0A7G1G5C5</accession>
<evidence type="ECO:0000313" key="2">
    <source>
        <dbReference type="EMBL" id="BBE31780.1"/>
    </source>
</evidence>
<dbReference type="InParanoid" id="A0A7G1G5C5"/>
<keyword evidence="1" id="KW-0472">Membrane</keyword>
<proteinExistence type="predicted"/>
<dbReference type="KEGG" id="ocy:OSSY52_19210"/>
<dbReference type="AlphaFoldDB" id="A0A7G1G5C5"/>
<name>A0A7G1G5C5_9BACT</name>
<keyword evidence="3" id="KW-1185">Reference proteome</keyword>
<reference evidence="2 3" key="1">
    <citation type="submission" date="2018-06" db="EMBL/GenBank/DDBJ databases">
        <title>Genome sequencing of Oceanotoga sp. sy52.</title>
        <authorList>
            <person name="Mori K."/>
        </authorList>
    </citation>
    <scope>NUCLEOTIDE SEQUENCE [LARGE SCALE GENOMIC DNA]</scope>
    <source>
        <strain evidence="3">sy52</strain>
    </source>
</reference>
<dbReference type="Proteomes" id="UP000516361">
    <property type="component" value="Chromosome"/>
</dbReference>
<sequence>MKKSVIIIVFFIIAFLFFLFININKKNVKNVSFFNMDNNNNNYPDILELDYKDSNNFRLWYSSILIAILKKDIKLPKNYQDCAGLVRFVYKETLKKHNNDWINQSNYKGPIFNDIKKYNYPDIPYIKSKLFKIKEELKTNNFSTYASARYIIEFNMNYVSKDIIFAKNGDILAFFHPEDTDFPYHLMIYFKNTKNKYVIYHTGPINSNNKGEIRVVKINDLSLVDPTWRVNKDNKYFLGIYKFKILN</sequence>
<protein>
    <recommendedName>
        <fullName evidence="4">DUF1175 domain-containing protein</fullName>
    </recommendedName>
</protein>
<feature type="transmembrane region" description="Helical" evidence="1">
    <location>
        <begin position="6"/>
        <end position="23"/>
    </location>
</feature>
<keyword evidence="1" id="KW-1133">Transmembrane helix</keyword>
<evidence type="ECO:0000313" key="3">
    <source>
        <dbReference type="Proteomes" id="UP000516361"/>
    </source>
</evidence>
<keyword evidence="1" id="KW-0812">Transmembrane</keyword>
<dbReference type="EMBL" id="AP018712">
    <property type="protein sequence ID" value="BBE31780.1"/>
    <property type="molecule type" value="Genomic_DNA"/>
</dbReference>
<gene>
    <name evidence="2" type="ORF">OSSY52_19210</name>
</gene>
<dbReference type="RefSeq" id="WP_198423048.1">
    <property type="nucleotide sequence ID" value="NZ_AP018712.1"/>
</dbReference>
<evidence type="ECO:0008006" key="4">
    <source>
        <dbReference type="Google" id="ProtNLM"/>
    </source>
</evidence>